<accession>A0AAJ1TV81</accession>
<keyword evidence="1" id="KW-0812">Transmembrane</keyword>
<proteinExistence type="predicted"/>
<sequence length="111" mass="12055">MFSPAEALLFAALVATTGCLVPMYMRLKRLDRYHAQYRDMIDWSACAMVGASNAVQAFAQEGRTVLEDLSSEIEYAKAALAELKAERLKLTSAMQPVSVTHDPAVGSLSSV</sequence>
<reference evidence="2" key="1">
    <citation type="submission" date="2023-07" db="EMBL/GenBank/DDBJ databases">
        <title>Genomic Encyclopedia of Type Strains, Phase IV (KMG-IV): sequencing the most valuable type-strain genomes for metagenomic binning, comparative biology and taxonomic classification.</title>
        <authorList>
            <person name="Goeker M."/>
        </authorList>
    </citation>
    <scope>NUCLEOTIDE SEQUENCE</scope>
    <source>
        <strain evidence="2">DSM 19569</strain>
    </source>
</reference>
<protein>
    <submittedName>
        <fullName evidence="2">Uncharacterized protein</fullName>
    </submittedName>
</protein>
<dbReference type="Proteomes" id="UP001223420">
    <property type="component" value="Unassembled WGS sequence"/>
</dbReference>
<name>A0AAJ1TV81_9HYPH</name>
<evidence type="ECO:0000256" key="1">
    <source>
        <dbReference type="SAM" id="Phobius"/>
    </source>
</evidence>
<organism evidence="2 3">
    <name type="scientific">Methylobacterium brachiatum</name>
    <dbReference type="NCBI Taxonomy" id="269660"/>
    <lineage>
        <taxon>Bacteria</taxon>
        <taxon>Pseudomonadati</taxon>
        <taxon>Pseudomonadota</taxon>
        <taxon>Alphaproteobacteria</taxon>
        <taxon>Hyphomicrobiales</taxon>
        <taxon>Methylobacteriaceae</taxon>
        <taxon>Methylobacterium</taxon>
    </lineage>
</organism>
<dbReference type="AlphaFoldDB" id="A0AAJ1TV81"/>
<dbReference type="RefSeq" id="WP_122159940.1">
    <property type="nucleotide sequence ID" value="NZ_CP033231.1"/>
</dbReference>
<evidence type="ECO:0000313" key="3">
    <source>
        <dbReference type="Proteomes" id="UP001223420"/>
    </source>
</evidence>
<dbReference type="EMBL" id="JAUSWL010000008">
    <property type="protein sequence ID" value="MDQ0545376.1"/>
    <property type="molecule type" value="Genomic_DNA"/>
</dbReference>
<feature type="transmembrane region" description="Helical" evidence="1">
    <location>
        <begin position="6"/>
        <end position="25"/>
    </location>
</feature>
<comment type="caution">
    <text evidence="2">The sequence shown here is derived from an EMBL/GenBank/DDBJ whole genome shotgun (WGS) entry which is preliminary data.</text>
</comment>
<keyword evidence="1" id="KW-0472">Membrane</keyword>
<keyword evidence="1" id="KW-1133">Transmembrane helix</keyword>
<evidence type="ECO:0000313" key="2">
    <source>
        <dbReference type="EMBL" id="MDQ0545376.1"/>
    </source>
</evidence>
<gene>
    <name evidence="2" type="ORF">QO001_004319</name>
</gene>